<dbReference type="GO" id="GO:0020037">
    <property type="term" value="F:heme binding"/>
    <property type="evidence" value="ECO:0007669"/>
    <property type="project" value="InterPro"/>
</dbReference>
<protein>
    <submittedName>
        <fullName evidence="8">Cytochrome c</fullName>
    </submittedName>
</protein>
<keyword evidence="9" id="KW-1185">Reference proteome</keyword>
<evidence type="ECO:0000256" key="2">
    <source>
        <dbReference type="ARBA" id="ARBA00022723"/>
    </source>
</evidence>
<evidence type="ECO:0000313" key="9">
    <source>
        <dbReference type="Proteomes" id="UP000198346"/>
    </source>
</evidence>
<evidence type="ECO:0000256" key="4">
    <source>
        <dbReference type="PROSITE-ProRule" id="PRU00433"/>
    </source>
</evidence>
<feature type="domain" description="Cytochrome c" evidence="7">
    <location>
        <begin position="47"/>
        <end position="133"/>
    </location>
</feature>
<evidence type="ECO:0000256" key="6">
    <source>
        <dbReference type="SAM" id="SignalP"/>
    </source>
</evidence>
<evidence type="ECO:0000256" key="5">
    <source>
        <dbReference type="SAM" id="MobiDB-lite"/>
    </source>
</evidence>
<keyword evidence="6" id="KW-0732">Signal</keyword>
<dbReference type="RefSeq" id="WP_143266001.1">
    <property type="nucleotide sequence ID" value="NZ_FZQA01000004.1"/>
</dbReference>
<proteinExistence type="predicted"/>
<dbReference type="GO" id="GO:0046872">
    <property type="term" value="F:metal ion binding"/>
    <property type="evidence" value="ECO:0007669"/>
    <property type="project" value="UniProtKB-KW"/>
</dbReference>
<dbReference type="EMBL" id="FZQA01000004">
    <property type="protein sequence ID" value="SNT74201.1"/>
    <property type="molecule type" value="Genomic_DNA"/>
</dbReference>
<accession>A0A239PV80</accession>
<evidence type="ECO:0000313" key="8">
    <source>
        <dbReference type="EMBL" id="SNT74201.1"/>
    </source>
</evidence>
<dbReference type="Pfam" id="PF00034">
    <property type="entry name" value="Cytochrom_C"/>
    <property type="match status" value="1"/>
</dbReference>
<feature type="region of interest" description="Disordered" evidence="5">
    <location>
        <begin position="167"/>
        <end position="188"/>
    </location>
</feature>
<evidence type="ECO:0000256" key="1">
    <source>
        <dbReference type="ARBA" id="ARBA00022617"/>
    </source>
</evidence>
<dbReference type="SUPFAM" id="SSF46626">
    <property type="entry name" value="Cytochrome c"/>
    <property type="match status" value="1"/>
</dbReference>
<feature type="chain" id="PRO_5012376349" evidence="6">
    <location>
        <begin position="16"/>
        <end position="188"/>
    </location>
</feature>
<dbReference type="PROSITE" id="PS51257">
    <property type="entry name" value="PROKAR_LIPOPROTEIN"/>
    <property type="match status" value="1"/>
</dbReference>
<reference evidence="8 9" key="1">
    <citation type="submission" date="2017-07" db="EMBL/GenBank/DDBJ databases">
        <authorList>
            <person name="Sun Z.S."/>
            <person name="Albrecht U."/>
            <person name="Echele G."/>
            <person name="Lee C.C."/>
        </authorList>
    </citation>
    <scope>NUCLEOTIDE SEQUENCE [LARGE SCALE GENOMIC DNA]</scope>
    <source>
        <strain evidence="8 9">CGMCC 1.12710</strain>
    </source>
</reference>
<keyword evidence="3 4" id="KW-0408">Iron</keyword>
<organism evidence="8 9">
    <name type="scientific">Amphiplicatus metriothermophilus</name>
    <dbReference type="NCBI Taxonomy" id="1519374"/>
    <lineage>
        <taxon>Bacteria</taxon>
        <taxon>Pseudomonadati</taxon>
        <taxon>Pseudomonadota</taxon>
        <taxon>Alphaproteobacteria</taxon>
        <taxon>Parvularculales</taxon>
        <taxon>Parvularculaceae</taxon>
        <taxon>Amphiplicatus</taxon>
    </lineage>
</organism>
<sequence length="188" mass="20319">MRIIAGLMLTGAALAAAGCAQERAQTADATAQKENKTHGLSAVEYDLDAEKGRALFVTKGCVICHAVNGVGGKAAPVLDAQIGEQAVDPLDFAARIWWGAPAMIELQSVELGYTINLTGEEIAHLAAFAADAVEQKKLSADQIPEPMRDLLLDERFWEVEDWDEFLREGREGYEPEPPEDAPQERGGE</sequence>
<keyword evidence="1 4" id="KW-0349">Heme</keyword>
<dbReference type="InterPro" id="IPR009056">
    <property type="entry name" value="Cyt_c-like_dom"/>
</dbReference>
<dbReference type="Proteomes" id="UP000198346">
    <property type="component" value="Unassembled WGS sequence"/>
</dbReference>
<keyword evidence="2 4" id="KW-0479">Metal-binding</keyword>
<evidence type="ECO:0000259" key="7">
    <source>
        <dbReference type="PROSITE" id="PS51007"/>
    </source>
</evidence>
<dbReference type="OrthoDB" id="7866026at2"/>
<dbReference type="PROSITE" id="PS51007">
    <property type="entry name" value="CYTC"/>
    <property type="match status" value="1"/>
</dbReference>
<dbReference type="GO" id="GO:0009055">
    <property type="term" value="F:electron transfer activity"/>
    <property type="evidence" value="ECO:0007669"/>
    <property type="project" value="InterPro"/>
</dbReference>
<dbReference type="InterPro" id="IPR036909">
    <property type="entry name" value="Cyt_c-like_dom_sf"/>
</dbReference>
<evidence type="ECO:0000256" key="3">
    <source>
        <dbReference type="ARBA" id="ARBA00023004"/>
    </source>
</evidence>
<feature type="signal peptide" evidence="6">
    <location>
        <begin position="1"/>
        <end position="15"/>
    </location>
</feature>
<name>A0A239PV80_9PROT</name>
<gene>
    <name evidence="8" type="ORF">SAMN06297382_2111</name>
</gene>
<dbReference type="Gene3D" id="1.10.760.10">
    <property type="entry name" value="Cytochrome c-like domain"/>
    <property type="match status" value="1"/>
</dbReference>
<dbReference type="AlphaFoldDB" id="A0A239PV80"/>